<reference evidence="5 6" key="1">
    <citation type="journal article" date="2006" name="Genome Res.">
        <title>Massive genome erosion and functional adaptations provide insights into the symbiotic lifestyle of Sodalis glossinidius in the tsetse host.</title>
        <authorList>
            <person name="Toh H."/>
            <person name="Weiss B.L."/>
            <person name="Perkin S.A.H."/>
            <person name="Yamashita A."/>
            <person name="Oshima K."/>
            <person name="Hattori M."/>
            <person name="Aksoy S."/>
        </authorList>
    </citation>
    <scope>NUCLEOTIDE SEQUENCE [LARGE SCALE GENOMIC DNA]</scope>
    <source>
        <strain evidence="6">morsitans</strain>
    </source>
</reference>
<evidence type="ECO:0000256" key="2">
    <source>
        <dbReference type="ARBA" id="ARBA00022679"/>
    </source>
</evidence>
<dbReference type="NCBIfam" id="NF012009">
    <property type="entry name" value="PRK15465.1"/>
    <property type="match status" value="1"/>
</dbReference>
<dbReference type="eggNOG" id="COG0147">
    <property type="taxonomic scope" value="Bacteria"/>
</dbReference>
<dbReference type="GO" id="GO:0009396">
    <property type="term" value="P:folic acid-containing compound biosynthetic process"/>
    <property type="evidence" value="ECO:0007669"/>
    <property type="project" value="InterPro"/>
</dbReference>
<evidence type="ECO:0000259" key="4">
    <source>
        <dbReference type="Pfam" id="PF04715"/>
    </source>
</evidence>
<dbReference type="NCBIfam" id="TIGR00553">
    <property type="entry name" value="pabB"/>
    <property type="match status" value="1"/>
</dbReference>
<dbReference type="InterPro" id="IPR015890">
    <property type="entry name" value="Chorismate_C"/>
</dbReference>
<evidence type="ECO:0000256" key="1">
    <source>
        <dbReference type="ARBA" id="ARBA00013139"/>
    </source>
</evidence>
<dbReference type="PANTHER" id="PTHR11236">
    <property type="entry name" value="AMINOBENZOATE/ANTHRANILATE SYNTHASE"/>
    <property type="match status" value="1"/>
</dbReference>
<accession>Q2NTC1</accession>
<dbReference type="PRINTS" id="PR00095">
    <property type="entry name" value="ANTSNTHASEI"/>
</dbReference>
<dbReference type="KEGG" id="sgl:SG1329"/>
<dbReference type="PANTHER" id="PTHR11236:SF50">
    <property type="entry name" value="AMINODEOXYCHORISMATE SYNTHASE COMPONENT 1"/>
    <property type="match status" value="1"/>
</dbReference>
<dbReference type="Proteomes" id="UP000001932">
    <property type="component" value="Chromosome"/>
</dbReference>
<dbReference type="GO" id="GO:0046820">
    <property type="term" value="F:4-amino-4-deoxychorismate synthase activity"/>
    <property type="evidence" value="ECO:0007669"/>
    <property type="project" value="UniProtKB-EC"/>
</dbReference>
<evidence type="ECO:0000313" key="5">
    <source>
        <dbReference type="EMBL" id="BAE74604.1"/>
    </source>
</evidence>
<keyword evidence="2" id="KW-0808">Transferase</keyword>
<dbReference type="InterPro" id="IPR005802">
    <property type="entry name" value="ADC_synth_comp_1"/>
</dbReference>
<dbReference type="EMBL" id="AP008232">
    <property type="protein sequence ID" value="BAE74604.1"/>
    <property type="molecule type" value="Genomic_DNA"/>
</dbReference>
<dbReference type="SUPFAM" id="SSF56322">
    <property type="entry name" value="ADC synthase"/>
    <property type="match status" value="1"/>
</dbReference>
<sequence>MTMQPQLTALPYRPDAVLDFFTPFAGQPWSILLHSGHSDHPDSRYDILVAAPAVTLVTRDGVTEVRWGETCELRDDDPFALVQQQLAAVGMMASPNAELPFQGGALGYFGYDLARGIETLPVLAQQDLPLPDMAIGIYRWAVVADHHRRTVTLVSHDDPTPILARLTAAPPAPPAPFHLLGPWHANMTSADYGDKFRQVQQHLLVGDCYQVCLSQRFSAPCDGDEWPAFRLLLAHNRAPFSAFIRLADQTTVLSLSPERFLRLRGGEIQTRPIKGTLPRLTDAEADRQQAARLADSAKDQAENLMIVDLLRNDIGRVAQPGSVRVPSLFAIETFTAVHHMVSTISAVLPADRSPCDLLRACFPGGSITGAPKVRAMEIIERLEPQRRSAWCGSIGYISCCGTMDTNIAIRTLLVADRHIHCSVGGGLVADSDEEAEYQETLAKAASLLPLLERLHA</sequence>
<feature type="domain" description="Chorismate-utilising enzyme C-terminal" evidence="3">
    <location>
        <begin position="190"/>
        <end position="443"/>
    </location>
</feature>
<dbReference type="Pfam" id="PF04715">
    <property type="entry name" value="Anth_synt_I_N"/>
    <property type="match status" value="1"/>
</dbReference>
<protein>
    <recommendedName>
        <fullName evidence="1">aminodeoxychorismate synthase</fullName>
        <ecNumber evidence="1">2.6.1.85</ecNumber>
    </recommendedName>
</protein>
<evidence type="ECO:0000313" key="6">
    <source>
        <dbReference type="Proteomes" id="UP000001932"/>
    </source>
</evidence>
<dbReference type="InterPro" id="IPR006805">
    <property type="entry name" value="Anth_synth_I_N"/>
</dbReference>
<gene>
    <name evidence="5" type="ordered locus">SG1329</name>
</gene>
<dbReference type="InterPro" id="IPR019999">
    <property type="entry name" value="Anth_synth_I-like"/>
</dbReference>
<feature type="domain" description="Anthranilate synthase component I N-terminal" evidence="4">
    <location>
        <begin position="19"/>
        <end position="153"/>
    </location>
</feature>
<keyword evidence="6" id="KW-1185">Reference proteome</keyword>
<dbReference type="EC" id="2.6.1.85" evidence="1"/>
<evidence type="ECO:0000259" key="3">
    <source>
        <dbReference type="Pfam" id="PF00425"/>
    </source>
</evidence>
<name>Q2NTC1_SODGM</name>
<proteinExistence type="predicted"/>
<dbReference type="Gene3D" id="3.60.120.10">
    <property type="entry name" value="Anthranilate synthase"/>
    <property type="match status" value="1"/>
</dbReference>
<organism evidence="5 6">
    <name type="scientific">Sodalis glossinidius (strain morsitans)</name>
    <dbReference type="NCBI Taxonomy" id="343509"/>
    <lineage>
        <taxon>Bacteria</taxon>
        <taxon>Pseudomonadati</taxon>
        <taxon>Pseudomonadota</taxon>
        <taxon>Gammaproteobacteria</taxon>
        <taxon>Enterobacterales</taxon>
        <taxon>Bruguierivoracaceae</taxon>
        <taxon>Sodalis</taxon>
    </lineage>
</organism>
<dbReference type="HOGENOM" id="CLU_006493_7_2_6"/>
<dbReference type="AlphaFoldDB" id="Q2NTC1"/>
<dbReference type="InterPro" id="IPR005801">
    <property type="entry name" value="ADC_synthase"/>
</dbReference>
<dbReference type="GO" id="GO:0000162">
    <property type="term" value="P:L-tryptophan biosynthetic process"/>
    <property type="evidence" value="ECO:0007669"/>
    <property type="project" value="TreeGrafter"/>
</dbReference>
<dbReference type="STRING" id="343509.SG1329"/>
<dbReference type="Pfam" id="PF00425">
    <property type="entry name" value="Chorismate_bind"/>
    <property type="match status" value="1"/>
</dbReference>